<keyword evidence="5" id="KW-0408">Iron</keyword>
<keyword evidence="3" id="KW-0479">Metal-binding</keyword>
<dbReference type="EMBL" id="JBHRYB010000011">
    <property type="protein sequence ID" value="MFC3680681.1"/>
    <property type="molecule type" value="Genomic_DNA"/>
</dbReference>
<proteinExistence type="predicted"/>
<evidence type="ECO:0000313" key="7">
    <source>
        <dbReference type="EMBL" id="MFC3680681.1"/>
    </source>
</evidence>
<accession>A0ABV7VT12</accession>
<evidence type="ECO:0000256" key="2">
    <source>
        <dbReference type="ARBA" id="ARBA00022559"/>
    </source>
</evidence>
<dbReference type="PANTHER" id="PTHR30521:SF5">
    <property type="entry name" value="BLR4509 PROTEIN"/>
    <property type="match status" value="1"/>
</dbReference>
<evidence type="ECO:0000256" key="4">
    <source>
        <dbReference type="ARBA" id="ARBA00023002"/>
    </source>
</evidence>
<dbReference type="InterPro" id="IPR049509">
    <property type="entry name" value="DyP_N"/>
</dbReference>
<dbReference type="RefSeq" id="WP_376866709.1">
    <property type="nucleotide sequence ID" value="NZ_JBHRYB010000011.1"/>
</dbReference>
<evidence type="ECO:0000256" key="3">
    <source>
        <dbReference type="ARBA" id="ARBA00022723"/>
    </source>
</evidence>
<feature type="domain" description="DyP dimeric alpha+beta barrel" evidence="6">
    <location>
        <begin position="11"/>
        <end position="161"/>
    </location>
</feature>
<evidence type="ECO:0000256" key="5">
    <source>
        <dbReference type="ARBA" id="ARBA00023004"/>
    </source>
</evidence>
<keyword evidence="8" id="KW-1185">Reference proteome</keyword>
<dbReference type="Pfam" id="PF21105">
    <property type="entry name" value="DyP_N"/>
    <property type="match status" value="1"/>
</dbReference>
<comment type="caution">
    <text evidence="7">The sequence shown here is derived from an EMBL/GenBank/DDBJ whole genome shotgun (WGS) entry which is preliminary data.</text>
</comment>
<dbReference type="SUPFAM" id="SSF54909">
    <property type="entry name" value="Dimeric alpha+beta barrel"/>
    <property type="match status" value="1"/>
</dbReference>
<name>A0ABV7VT12_9GAMM</name>
<keyword evidence="2 7" id="KW-0575">Peroxidase</keyword>
<protein>
    <submittedName>
        <fullName evidence="7">Dyp-type peroxidase</fullName>
    </submittedName>
</protein>
<evidence type="ECO:0000259" key="6">
    <source>
        <dbReference type="Pfam" id="PF21105"/>
    </source>
</evidence>
<organism evidence="7 8">
    <name type="scientific">Bacterioplanoides pacificum</name>
    <dbReference type="NCBI Taxonomy" id="1171596"/>
    <lineage>
        <taxon>Bacteria</taxon>
        <taxon>Pseudomonadati</taxon>
        <taxon>Pseudomonadota</taxon>
        <taxon>Gammaproteobacteria</taxon>
        <taxon>Oceanospirillales</taxon>
        <taxon>Oceanospirillaceae</taxon>
        <taxon>Bacterioplanoides</taxon>
    </lineage>
</organism>
<keyword evidence="4" id="KW-0560">Oxidoreductase</keyword>
<dbReference type="GO" id="GO:0004601">
    <property type="term" value="F:peroxidase activity"/>
    <property type="evidence" value="ECO:0007669"/>
    <property type="project" value="UniProtKB-KW"/>
</dbReference>
<dbReference type="InterPro" id="IPR011008">
    <property type="entry name" value="Dimeric_a/b-barrel"/>
</dbReference>
<reference evidence="8" key="1">
    <citation type="journal article" date="2019" name="Int. J. Syst. Evol. Microbiol.">
        <title>The Global Catalogue of Microorganisms (GCM) 10K type strain sequencing project: providing services to taxonomists for standard genome sequencing and annotation.</title>
        <authorList>
            <consortium name="The Broad Institute Genomics Platform"/>
            <consortium name="The Broad Institute Genome Sequencing Center for Infectious Disease"/>
            <person name="Wu L."/>
            <person name="Ma J."/>
        </authorList>
    </citation>
    <scope>NUCLEOTIDE SEQUENCE [LARGE SCALE GENOMIC DNA]</scope>
    <source>
        <strain evidence="8">KCTC 42424</strain>
    </source>
</reference>
<evidence type="ECO:0000313" key="8">
    <source>
        <dbReference type="Proteomes" id="UP001595722"/>
    </source>
</evidence>
<dbReference type="PANTHER" id="PTHR30521">
    <property type="entry name" value="DEFERROCHELATASE/PEROXIDASE"/>
    <property type="match status" value="1"/>
</dbReference>
<dbReference type="InterPro" id="IPR006314">
    <property type="entry name" value="Dyp_peroxidase"/>
</dbReference>
<dbReference type="PROSITE" id="PS51404">
    <property type="entry name" value="DYP_PEROXIDASE"/>
    <property type="match status" value="1"/>
</dbReference>
<gene>
    <name evidence="7" type="ORF">ACFOMG_11295</name>
</gene>
<dbReference type="Proteomes" id="UP001595722">
    <property type="component" value="Unassembled WGS sequence"/>
</dbReference>
<evidence type="ECO:0000256" key="1">
    <source>
        <dbReference type="ARBA" id="ARBA00001970"/>
    </source>
</evidence>
<comment type="cofactor">
    <cofactor evidence="1">
        <name>heme b</name>
        <dbReference type="ChEBI" id="CHEBI:60344"/>
    </cofactor>
</comment>
<sequence length="518" mass="57662">MSNQRPLDLYDIQGNICKGYGRFGFPKARYFFLDFHQPQLAQEFLKKLIPRITTAERWGNSNHPDDNQKPDTTTNIAFTYAGLAALQLPQRSLDGFPMEFRMGMQARKSILGDDGASAPQHWDPVWQGESVHAWVSINAKNTEQLEQAYQQIELLISESQNGVSIRPGHKGPNGTTLPYQNASAVFENGKATAKEHFGFTDGIGNPFFAGSGNDVSRLPGRGKLTRDGKWQPLATGEFILGHVDEAKEYPLAPEPKLLSRNGTYMVYRKLHENVKTFNDYVDNIASDFNGSKELLMAKFAGRWPDNGAPLVLAPDDQAKAELDKKLAELKAQAEQGDDCAAAQLKALREKWIDFNYEDDKAGGKCPIGAHVRRTNTRGSLETQPDAFNSKGALVDRRRLLRRGLPYGGEDQVSDDHSEQGIIFMCLGASIERQFEFVQQQWVNYSNDFKLGNDKDVFLGNHSGKLTDKAIIQAEPGSNEAPFLCTHLPRFVETRGGDYFFIPSITALEMIAQGIVDPA</sequence>